<evidence type="ECO:0000313" key="2">
    <source>
        <dbReference type="Proteomes" id="UP000052245"/>
    </source>
</evidence>
<proteinExistence type="predicted"/>
<reference evidence="1 2" key="1">
    <citation type="submission" date="2015-11" db="EMBL/GenBank/DDBJ databases">
        <authorList>
            <consortium name="Pathogen Informatics"/>
        </authorList>
    </citation>
    <scope>NUCLEOTIDE SEQUENCE [LARGE SCALE GENOMIC DNA]</scope>
    <source>
        <strain evidence="1 2">007A-0283</strain>
    </source>
</reference>
<evidence type="ECO:0000313" key="1">
    <source>
        <dbReference type="EMBL" id="CUU74563.1"/>
    </source>
</evidence>
<sequence length="74" mass="8830">MSNEFLKKINTIIKEERGSQVVLEDTLIKAELDSFSWIMFWLELDKLYPKAFSEEFVSSLDYKKVKFCDLEKMI</sequence>
<dbReference type="EMBL" id="FAVC01000001">
    <property type="protein sequence ID" value="CUU74563.1"/>
    <property type="molecule type" value="Genomic_DNA"/>
</dbReference>
<protein>
    <submittedName>
        <fullName evidence="1">Uncharacterized protein</fullName>
    </submittedName>
</protein>
<dbReference type="RefSeq" id="WP_059434496.1">
    <property type="nucleotide sequence ID" value="NZ_FAUY01000002.1"/>
</dbReference>
<accession>A0A9W5AM52</accession>
<dbReference type="AlphaFoldDB" id="A0A9W5AM52"/>
<dbReference type="Proteomes" id="UP000052245">
    <property type="component" value="Unassembled WGS sequence"/>
</dbReference>
<name>A0A9W5AM52_CAMHY</name>
<gene>
    <name evidence="1" type="ORF">ERS739223_00468</name>
</gene>
<organism evidence="1 2">
    <name type="scientific">Campylobacter hyointestinalis subsp. hyointestinalis</name>
    <dbReference type="NCBI Taxonomy" id="91352"/>
    <lineage>
        <taxon>Bacteria</taxon>
        <taxon>Pseudomonadati</taxon>
        <taxon>Campylobacterota</taxon>
        <taxon>Epsilonproteobacteria</taxon>
        <taxon>Campylobacterales</taxon>
        <taxon>Campylobacteraceae</taxon>
        <taxon>Campylobacter</taxon>
    </lineage>
</organism>
<comment type="caution">
    <text evidence="1">The sequence shown here is derived from an EMBL/GenBank/DDBJ whole genome shotgun (WGS) entry which is preliminary data.</text>
</comment>